<evidence type="ECO:0000313" key="3">
    <source>
        <dbReference type="Proteomes" id="UP000322873"/>
    </source>
</evidence>
<accession>A0A5M9K009</accession>
<organism evidence="2 3">
    <name type="scientific">Monilinia fructicola</name>
    <name type="common">Brown rot fungus</name>
    <name type="synonym">Ciboria fructicola</name>
    <dbReference type="NCBI Taxonomy" id="38448"/>
    <lineage>
        <taxon>Eukaryota</taxon>
        <taxon>Fungi</taxon>
        <taxon>Dikarya</taxon>
        <taxon>Ascomycota</taxon>
        <taxon>Pezizomycotina</taxon>
        <taxon>Leotiomycetes</taxon>
        <taxon>Helotiales</taxon>
        <taxon>Sclerotiniaceae</taxon>
        <taxon>Monilinia</taxon>
    </lineage>
</organism>
<feature type="compositionally biased region" description="Basic and acidic residues" evidence="1">
    <location>
        <begin position="99"/>
        <end position="109"/>
    </location>
</feature>
<dbReference type="EMBL" id="VICG01000003">
    <property type="protein sequence ID" value="KAA8574230.1"/>
    <property type="molecule type" value="Genomic_DNA"/>
</dbReference>
<evidence type="ECO:0000256" key="1">
    <source>
        <dbReference type="SAM" id="MobiDB-lite"/>
    </source>
</evidence>
<dbReference type="Proteomes" id="UP000322873">
    <property type="component" value="Unassembled WGS sequence"/>
</dbReference>
<name>A0A5M9K009_MONFR</name>
<comment type="caution">
    <text evidence="2">The sequence shown here is derived from an EMBL/GenBank/DDBJ whole genome shotgun (WGS) entry which is preliminary data.</text>
</comment>
<feature type="region of interest" description="Disordered" evidence="1">
    <location>
        <begin position="87"/>
        <end position="109"/>
    </location>
</feature>
<gene>
    <name evidence="2" type="ORF">EYC84_005735</name>
</gene>
<evidence type="ECO:0000313" key="2">
    <source>
        <dbReference type="EMBL" id="KAA8574230.1"/>
    </source>
</evidence>
<keyword evidence="3" id="KW-1185">Reference proteome</keyword>
<protein>
    <submittedName>
        <fullName evidence="2">Uncharacterized protein</fullName>
    </submittedName>
</protein>
<reference evidence="2 3" key="1">
    <citation type="submission" date="2019-06" db="EMBL/GenBank/DDBJ databases">
        <title>Genome Sequence of the Brown Rot Fungal Pathogen Monilinia fructicola.</title>
        <authorList>
            <person name="De Miccolis Angelini R.M."/>
            <person name="Landi L."/>
            <person name="Abate D."/>
            <person name="Pollastro S."/>
            <person name="Romanazzi G."/>
            <person name="Faretra F."/>
        </authorList>
    </citation>
    <scope>NUCLEOTIDE SEQUENCE [LARGE SCALE GENOMIC DNA]</scope>
    <source>
        <strain evidence="2 3">Mfrc123</strain>
    </source>
</reference>
<proteinExistence type="predicted"/>
<sequence length="185" mass="21904">MDRKHKSNSNLNLNVWKILGAAHHIFTSMRDIHIIKKSLTLYTHTHTHIQAPIICIRNFHSLCPYATIINHRYQLYHFNHSQIRSDLSPVQSSRRKRPRTSDQRPKDHPKFSVCGEDWCFACNAIKRRRSPILYYTPRPYPAIIKNMTDPCKCLIVLFWQLQILNAKKTNPFRLCVMPCRKNQVE</sequence>
<dbReference type="AlphaFoldDB" id="A0A5M9K009"/>